<dbReference type="RefSeq" id="WP_048125179.1">
    <property type="nucleotide sequence ID" value="NZ_CP009515.1"/>
</dbReference>
<name>A0A0E3WSC4_9EURY</name>
<keyword evidence="8" id="KW-1185">Reference proteome</keyword>
<evidence type="ECO:0000256" key="3">
    <source>
        <dbReference type="ARBA" id="ARBA00023172"/>
    </source>
</evidence>
<reference evidence="7 8" key="1">
    <citation type="submission" date="2014-07" db="EMBL/GenBank/DDBJ databases">
        <title>Methanogenic archaea and the global carbon cycle.</title>
        <authorList>
            <person name="Henriksen J.R."/>
            <person name="Luke J."/>
            <person name="Reinhart S."/>
            <person name="Benedict M.N."/>
            <person name="Youngblut N.D."/>
            <person name="Metcalf M.E."/>
            <person name="Whitaker R.J."/>
            <person name="Metcalf W.W."/>
        </authorList>
    </citation>
    <scope>NUCLEOTIDE SEQUENCE [LARGE SCALE GENOMIC DNA]</scope>
    <source>
        <strain evidence="7 8">Z-7289</strain>
    </source>
</reference>
<keyword evidence="3" id="KW-0233">DNA recombination</keyword>
<dbReference type="HOGENOM" id="CLU_027562_15_0_2"/>
<keyword evidence="1" id="KW-0229">DNA integration</keyword>
<dbReference type="GO" id="GO:0003677">
    <property type="term" value="F:DNA binding"/>
    <property type="evidence" value="ECO:0007669"/>
    <property type="project" value="UniProtKB-UniRule"/>
</dbReference>
<dbReference type="GO" id="GO:0015074">
    <property type="term" value="P:DNA integration"/>
    <property type="evidence" value="ECO:0007669"/>
    <property type="project" value="UniProtKB-KW"/>
</dbReference>
<dbReference type="Gene3D" id="1.10.443.10">
    <property type="entry name" value="Intergrase catalytic core"/>
    <property type="match status" value="1"/>
</dbReference>
<dbReference type="InterPro" id="IPR044068">
    <property type="entry name" value="CB"/>
</dbReference>
<proteinExistence type="predicted"/>
<evidence type="ECO:0000259" key="5">
    <source>
        <dbReference type="PROSITE" id="PS51898"/>
    </source>
</evidence>
<feature type="domain" description="Core-binding (CB)" evidence="6">
    <location>
        <begin position="16"/>
        <end position="95"/>
    </location>
</feature>
<dbReference type="Pfam" id="PF13495">
    <property type="entry name" value="Phage_int_SAM_4"/>
    <property type="match status" value="1"/>
</dbReference>
<keyword evidence="2 4" id="KW-0238">DNA-binding</keyword>
<dbReference type="InterPro" id="IPR050090">
    <property type="entry name" value="Tyrosine_recombinase_XerCD"/>
</dbReference>
<evidence type="ECO:0000313" key="8">
    <source>
        <dbReference type="Proteomes" id="UP000033072"/>
    </source>
</evidence>
<feature type="domain" description="Tyr recombinase" evidence="5">
    <location>
        <begin position="122"/>
        <end position="305"/>
    </location>
</feature>
<dbReference type="InterPro" id="IPR013762">
    <property type="entry name" value="Integrase-like_cat_sf"/>
</dbReference>
<dbReference type="Proteomes" id="UP000033072">
    <property type="component" value="Chromosome"/>
</dbReference>
<sequence>MYENNLLLERGAARDLPETILLSDFLLDCQVRNFSPRTVQSYKSNLKYFLSRHPIRISPEDLKVFLVHIRDEKGFAQSTVENYFAALSSFNDFLEWEGVIERNVVPQFRKRYLRQYKDQRNEERQLINLEQMRDLIDSAEWICHKAMFVFFAKTGIRRQELIDLDVQDLHVSKRYAVLKPHAKRSNRIVFFDDECAQVLETWLKWRYNRKIRISALFIGVQGSRISRDAVYEAVTEHGLQLGFHNPEGLLNEKFTPHCFRHWFTTWLRRAGCPRAIIQELRGDTRKEAIDIYDHITQDELKEDYLKYIPKLGIKL</sequence>
<dbReference type="CDD" id="cd00397">
    <property type="entry name" value="DNA_BRE_C"/>
    <property type="match status" value="1"/>
</dbReference>
<dbReference type="EMBL" id="CP009515">
    <property type="protein sequence ID" value="AKB74330.1"/>
    <property type="molecule type" value="Genomic_DNA"/>
</dbReference>
<dbReference type="GeneID" id="24805789"/>
<dbReference type="AlphaFoldDB" id="A0A0E3WSC4"/>
<dbReference type="InterPro" id="IPR011010">
    <property type="entry name" value="DNA_brk_join_enz"/>
</dbReference>
<evidence type="ECO:0000256" key="2">
    <source>
        <dbReference type="ARBA" id="ARBA00023125"/>
    </source>
</evidence>
<gene>
    <name evidence="7" type="ORF">MSLAZ_1069</name>
</gene>
<evidence type="ECO:0000256" key="1">
    <source>
        <dbReference type="ARBA" id="ARBA00022908"/>
    </source>
</evidence>
<dbReference type="PROSITE" id="PS51900">
    <property type="entry name" value="CB"/>
    <property type="match status" value="1"/>
</dbReference>
<evidence type="ECO:0000259" key="6">
    <source>
        <dbReference type="PROSITE" id="PS51900"/>
    </source>
</evidence>
<dbReference type="Gene3D" id="1.10.150.130">
    <property type="match status" value="1"/>
</dbReference>
<dbReference type="GO" id="GO:0006310">
    <property type="term" value="P:DNA recombination"/>
    <property type="evidence" value="ECO:0007669"/>
    <property type="project" value="UniProtKB-KW"/>
</dbReference>
<dbReference type="KEGG" id="mls:MSLAZ_1069"/>
<dbReference type="STRING" id="1434111.MSLAZ_1069"/>
<dbReference type="InterPro" id="IPR004107">
    <property type="entry name" value="Integrase_SAM-like_N"/>
</dbReference>
<evidence type="ECO:0000313" key="7">
    <source>
        <dbReference type="EMBL" id="AKB74330.1"/>
    </source>
</evidence>
<dbReference type="PATRIC" id="fig|1434111.4.peg.1369"/>
<accession>A0A0E3WSC4</accession>
<protein>
    <submittedName>
        <fullName evidence="7">Site-specific recombinase</fullName>
    </submittedName>
</protein>
<dbReference type="SUPFAM" id="SSF56349">
    <property type="entry name" value="DNA breaking-rejoining enzymes"/>
    <property type="match status" value="1"/>
</dbReference>
<evidence type="ECO:0000256" key="4">
    <source>
        <dbReference type="PROSITE-ProRule" id="PRU01248"/>
    </source>
</evidence>
<organism evidence="7 8">
    <name type="scientific">Methanosarcina lacustris Z-7289</name>
    <dbReference type="NCBI Taxonomy" id="1434111"/>
    <lineage>
        <taxon>Archaea</taxon>
        <taxon>Methanobacteriati</taxon>
        <taxon>Methanobacteriota</taxon>
        <taxon>Stenosarchaea group</taxon>
        <taxon>Methanomicrobia</taxon>
        <taxon>Methanosarcinales</taxon>
        <taxon>Methanosarcinaceae</taxon>
        <taxon>Methanosarcina</taxon>
    </lineage>
</organism>
<dbReference type="PANTHER" id="PTHR30349:SF92">
    <property type="entry name" value="SITE-SPECIFIC RECOMBINASE"/>
    <property type="match status" value="1"/>
</dbReference>
<dbReference type="InterPro" id="IPR010998">
    <property type="entry name" value="Integrase_recombinase_N"/>
</dbReference>
<dbReference type="PANTHER" id="PTHR30349">
    <property type="entry name" value="PHAGE INTEGRASE-RELATED"/>
    <property type="match status" value="1"/>
</dbReference>
<dbReference type="PROSITE" id="PS51898">
    <property type="entry name" value="TYR_RECOMBINASE"/>
    <property type="match status" value="1"/>
</dbReference>
<dbReference type="Pfam" id="PF00589">
    <property type="entry name" value="Phage_integrase"/>
    <property type="match status" value="1"/>
</dbReference>
<dbReference type="InterPro" id="IPR002104">
    <property type="entry name" value="Integrase_catalytic"/>
</dbReference>
<dbReference type="OrthoDB" id="142231at2157"/>